<evidence type="ECO:0000256" key="2">
    <source>
        <dbReference type="ARBA" id="ARBA00008222"/>
    </source>
</evidence>
<feature type="region of interest" description="Disordered" evidence="11">
    <location>
        <begin position="121"/>
        <end position="163"/>
    </location>
</feature>
<dbReference type="PROSITE" id="PS50096">
    <property type="entry name" value="IQ"/>
    <property type="match status" value="1"/>
</dbReference>
<evidence type="ECO:0000256" key="4">
    <source>
        <dbReference type="ARBA" id="ARBA00022490"/>
    </source>
</evidence>
<feature type="non-terminal residue" evidence="12">
    <location>
        <position position="507"/>
    </location>
</feature>
<proteinExistence type="inferred from homology"/>
<keyword evidence="10" id="KW-0175">Coiled coil</keyword>
<dbReference type="InterPro" id="IPR042618">
    <property type="entry name" value="IQCG"/>
</dbReference>
<dbReference type="GO" id="GO:0005737">
    <property type="term" value="C:cytoplasm"/>
    <property type="evidence" value="ECO:0007669"/>
    <property type="project" value="TreeGrafter"/>
</dbReference>
<keyword evidence="13" id="KW-1185">Reference proteome</keyword>
<dbReference type="CDD" id="cd23766">
    <property type="entry name" value="IQCG"/>
    <property type="match status" value="1"/>
</dbReference>
<dbReference type="PANTHER" id="PTHR14871">
    <property type="entry name" value="DYNEIN REGULATORY COMPLEX PROTEIN 9"/>
    <property type="match status" value="1"/>
</dbReference>
<accession>A0A836GJN5</accession>
<evidence type="ECO:0000256" key="6">
    <source>
        <dbReference type="ARBA" id="ARBA00023069"/>
    </source>
</evidence>
<dbReference type="AlphaFoldDB" id="A0A836GJN5"/>
<dbReference type="PANTHER" id="PTHR14871:SF1">
    <property type="entry name" value="DYNEIN REGULATORY COMPLEX PROTEIN 9"/>
    <property type="match status" value="1"/>
</dbReference>
<evidence type="ECO:0000256" key="11">
    <source>
        <dbReference type="SAM" id="MobiDB-lite"/>
    </source>
</evidence>
<dbReference type="GO" id="GO:0044782">
    <property type="term" value="P:cilium organization"/>
    <property type="evidence" value="ECO:0007669"/>
    <property type="project" value="TreeGrafter"/>
</dbReference>
<dbReference type="GO" id="GO:0031514">
    <property type="term" value="C:motile cilium"/>
    <property type="evidence" value="ECO:0007669"/>
    <property type="project" value="TreeGrafter"/>
</dbReference>
<protein>
    <recommendedName>
        <fullName evidence="3">Dynein regulatory complex protein 9</fullName>
    </recommendedName>
    <alternativeName>
        <fullName evidence="9">IQ domain-containing protein G</fullName>
    </alternativeName>
</protein>
<evidence type="ECO:0000256" key="3">
    <source>
        <dbReference type="ARBA" id="ARBA00013738"/>
    </source>
</evidence>
<comment type="subcellular location">
    <subcellularLocation>
        <location evidence="1">Cytoplasm</location>
        <location evidence="1">Cytoskeleton</location>
        <location evidence="1">Flagellum axoneme</location>
    </subcellularLocation>
</comment>
<evidence type="ECO:0000313" key="12">
    <source>
        <dbReference type="EMBL" id="KAG5344523.1"/>
    </source>
</evidence>
<feature type="compositionally biased region" description="Basic residues" evidence="11">
    <location>
        <begin position="135"/>
        <end position="157"/>
    </location>
</feature>
<keyword evidence="6" id="KW-0969">Cilium</keyword>
<evidence type="ECO:0000256" key="9">
    <source>
        <dbReference type="ARBA" id="ARBA00032183"/>
    </source>
</evidence>
<dbReference type="EMBL" id="JAANIC010002588">
    <property type="protein sequence ID" value="KAG5344523.1"/>
    <property type="molecule type" value="Genomic_DNA"/>
</dbReference>
<evidence type="ECO:0000256" key="7">
    <source>
        <dbReference type="ARBA" id="ARBA00023212"/>
    </source>
</evidence>
<sequence length="507" mass="58722">MRADDQFSIAARSRHEGSSHDEHVLSSSLLVSTVIQDPYDVAGTVRTRIECREVTAIAVRGGGVRARTERREVTAIAVRGGMFRGRKASSYSDGNDESEGRITGRREQPSFAAITTDTTLASPRHGIGRGGNAPSRRRLANTHAPRRRRWPPGRRKKQMEMSIGSKSAAGFSATVCEAVLEVLQECADSLAVYQNILQQSTIEDDDATNIFPNVKISETSILQTLARGAAEMTDSRREAAREKLLQDSLYVSSIIEDLKREISEHGTIDVLIKEIERITSQEEQEHLLIKENESMQIIVAELRKAIADKKIANEKEEERLTKKLTLTRDEKEKLKLIKDVEIKYVRVWEAARREQHVLRYELKMDELKKTLNDHCVRERNENHVNDVLMRYLTQRIALIETRIEQWRQRYDQEKKMYEKEIRKVRNEIGNAQKYLEELTTEYCNNQEFIDTYLAEQEALRRQKEHEDHVRHSIIKMQAWWRGVMVRRKLGPYRSEEKKKKKSVKTKK</sequence>
<name>A0A836GJN5_9HYME</name>
<keyword evidence="8" id="KW-0966">Cell projection</keyword>
<keyword evidence="7" id="KW-0206">Cytoskeleton</keyword>
<dbReference type="InterPro" id="IPR000048">
    <property type="entry name" value="IQ_motif_EF-hand-BS"/>
</dbReference>
<dbReference type="Proteomes" id="UP000669903">
    <property type="component" value="Unassembled WGS sequence"/>
</dbReference>
<feature type="coiled-coil region" evidence="10">
    <location>
        <begin position="396"/>
        <end position="441"/>
    </location>
</feature>
<keyword evidence="4" id="KW-0963">Cytoplasm</keyword>
<evidence type="ECO:0000256" key="5">
    <source>
        <dbReference type="ARBA" id="ARBA00022846"/>
    </source>
</evidence>
<feature type="non-terminal residue" evidence="12">
    <location>
        <position position="1"/>
    </location>
</feature>
<organism evidence="12 13">
    <name type="scientific">Acromyrmex charruanus</name>
    <dbReference type="NCBI Taxonomy" id="2715315"/>
    <lineage>
        <taxon>Eukaryota</taxon>
        <taxon>Metazoa</taxon>
        <taxon>Ecdysozoa</taxon>
        <taxon>Arthropoda</taxon>
        <taxon>Hexapoda</taxon>
        <taxon>Insecta</taxon>
        <taxon>Pterygota</taxon>
        <taxon>Neoptera</taxon>
        <taxon>Endopterygota</taxon>
        <taxon>Hymenoptera</taxon>
        <taxon>Apocrita</taxon>
        <taxon>Aculeata</taxon>
        <taxon>Formicoidea</taxon>
        <taxon>Formicidae</taxon>
        <taxon>Myrmicinae</taxon>
        <taxon>Acromyrmex</taxon>
    </lineage>
</organism>
<reference evidence="12" key="1">
    <citation type="submission" date="2020-03" db="EMBL/GenBank/DDBJ databases">
        <title>Relaxed selection underlies rapid genomic changes in the transitions from sociality to social parasitism in ants.</title>
        <authorList>
            <person name="Bi X."/>
        </authorList>
    </citation>
    <scope>NUCLEOTIDE SEQUENCE</scope>
    <source>
        <strain evidence="12">BGI-DK2014a</strain>
        <tissue evidence="12">Whole body</tissue>
    </source>
</reference>
<gene>
    <name evidence="12" type="primary">Iqcg_0</name>
    <name evidence="12" type="ORF">G6Z76_0009979</name>
</gene>
<comment type="similarity">
    <text evidence="2">Belongs to the DRC9 family.</text>
</comment>
<comment type="caution">
    <text evidence="12">The sequence shown here is derived from an EMBL/GenBank/DDBJ whole genome shotgun (WGS) entry which is preliminary data.</text>
</comment>
<evidence type="ECO:0000256" key="8">
    <source>
        <dbReference type="ARBA" id="ARBA00023273"/>
    </source>
</evidence>
<keyword evidence="5" id="KW-0282">Flagellum</keyword>
<evidence type="ECO:0000256" key="1">
    <source>
        <dbReference type="ARBA" id="ARBA00004611"/>
    </source>
</evidence>
<dbReference type="Pfam" id="PF00612">
    <property type="entry name" value="IQ"/>
    <property type="match status" value="1"/>
</dbReference>
<evidence type="ECO:0000313" key="13">
    <source>
        <dbReference type="Proteomes" id="UP000669903"/>
    </source>
</evidence>
<evidence type="ECO:0000256" key="10">
    <source>
        <dbReference type="SAM" id="Coils"/>
    </source>
</evidence>
<dbReference type="SMART" id="SM00015">
    <property type="entry name" value="IQ"/>
    <property type="match status" value="1"/>
</dbReference>